<dbReference type="GO" id="GO:0005524">
    <property type="term" value="F:ATP binding"/>
    <property type="evidence" value="ECO:0007669"/>
    <property type="project" value="UniProtKB-UniRule"/>
</dbReference>
<keyword evidence="8 10" id="KW-0131">Cell cycle</keyword>
<dbReference type="InterPro" id="IPR036615">
    <property type="entry name" value="Mur_ligase_C_dom_sf"/>
</dbReference>
<dbReference type="PANTHER" id="PTHR43024">
    <property type="entry name" value="UDP-N-ACETYLMURAMOYL-TRIPEPTIDE--D-ALANYL-D-ALANINE LIGASE"/>
    <property type="match status" value="1"/>
</dbReference>
<dbReference type="InterPro" id="IPR051046">
    <property type="entry name" value="MurCDEF_CellWall_CoF430Synth"/>
</dbReference>
<keyword evidence="3 10" id="KW-0132">Cell division</keyword>
<evidence type="ECO:0000256" key="9">
    <source>
        <dbReference type="ARBA" id="ARBA00023316"/>
    </source>
</evidence>
<gene>
    <name evidence="10" type="primary">murF</name>
    <name evidence="14" type="ORF">J1N51_06525</name>
</gene>
<protein>
    <recommendedName>
        <fullName evidence="10 11">UDP-N-acetylmuramoyl-tripeptide--D-alanyl-D-alanine ligase</fullName>
        <ecNumber evidence="10 11">6.3.2.10</ecNumber>
    </recommendedName>
    <alternativeName>
        <fullName evidence="10">D-alanyl-D-alanine-adding enzyme</fullName>
    </alternativeName>
</protein>
<sequence length="491" mass="52830">MIKADLNWIAEVLGVSPKLPNDAQSIDGSAVIGEISTDSRTISPGQVFLALKGPNFDGTKFVADVKDKGAIAVVVDRLVDVDIPQFVVADTLKALGALGKAVKAVVNPTIIAMTGSVGKTSVKEMCTAIMSQKGQVLSTNGNFNNEIGVPLTLLRLEPQHEFAVIELGANHIGEIDYTSSLTEPHVAILNNVAEAHLEGFGSLFGIVEAKGEIFNHLQEGGVAIINADAEQAHKEYWLGNLTKQFERKSGRVMQFGLNQAFHGDVDTTYATDINLNDSGCAEFVLHAAPALFSEQVEPKSINISLTVPGEHNVKNALAAATACLQIGASLDDVQRGLATMAKVKGRVNLQPVDDQLLLIDDSYNANVQSVKAAIDLLSTYASKQILVLGDMAELGEDAQKYHTEIGQYAKQKGIESLYSFGVLSQSASAEFKESGFHFSSKQALVSHLLEQLEQYRQAGQKATVLVKGSRSAKMELVIEQVFAERKRQEQE</sequence>
<evidence type="ECO:0000313" key="14">
    <source>
        <dbReference type="EMBL" id="QTH65088.1"/>
    </source>
</evidence>
<dbReference type="GO" id="GO:0005737">
    <property type="term" value="C:cytoplasm"/>
    <property type="evidence" value="ECO:0007669"/>
    <property type="project" value="UniProtKB-SubCell"/>
</dbReference>
<comment type="subcellular location">
    <subcellularLocation>
        <location evidence="10 11">Cytoplasm</location>
    </subcellularLocation>
</comment>
<keyword evidence="2 10" id="KW-0436">Ligase</keyword>
<organism evidence="14 15">
    <name type="scientific">Psychrosphaera ytuae</name>
    <dbReference type="NCBI Taxonomy" id="2820710"/>
    <lineage>
        <taxon>Bacteria</taxon>
        <taxon>Pseudomonadati</taxon>
        <taxon>Pseudomonadota</taxon>
        <taxon>Gammaproteobacteria</taxon>
        <taxon>Alteromonadales</taxon>
        <taxon>Pseudoalteromonadaceae</taxon>
        <taxon>Psychrosphaera</taxon>
    </lineage>
</organism>
<feature type="binding site" evidence="10">
    <location>
        <begin position="115"/>
        <end position="121"/>
    </location>
    <ligand>
        <name>ATP</name>
        <dbReference type="ChEBI" id="CHEBI:30616"/>
    </ligand>
</feature>
<keyword evidence="1 10" id="KW-0963">Cytoplasm</keyword>
<feature type="domain" description="Mur ligase C-terminal" evidence="12">
    <location>
        <begin position="346"/>
        <end position="470"/>
    </location>
</feature>
<dbReference type="GO" id="GO:0071555">
    <property type="term" value="P:cell wall organization"/>
    <property type="evidence" value="ECO:0007669"/>
    <property type="project" value="UniProtKB-KW"/>
</dbReference>
<evidence type="ECO:0000256" key="11">
    <source>
        <dbReference type="RuleBase" id="RU004136"/>
    </source>
</evidence>
<dbReference type="SUPFAM" id="SSF63418">
    <property type="entry name" value="MurE/MurF N-terminal domain"/>
    <property type="match status" value="1"/>
</dbReference>
<dbReference type="AlphaFoldDB" id="A0A975DDU5"/>
<evidence type="ECO:0000256" key="6">
    <source>
        <dbReference type="ARBA" id="ARBA00022960"/>
    </source>
</evidence>
<evidence type="ECO:0000256" key="10">
    <source>
        <dbReference type="HAMAP-Rule" id="MF_02019"/>
    </source>
</evidence>
<comment type="similarity">
    <text evidence="10">Belongs to the MurCDEF family. MurF subfamily.</text>
</comment>
<dbReference type="NCBIfam" id="TIGR01143">
    <property type="entry name" value="murF"/>
    <property type="match status" value="1"/>
</dbReference>
<dbReference type="InterPro" id="IPR036565">
    <property type="entry name" value="Mur-like_cat_sf"/>
</dbReference>
<dbReference type="GO" id="GO:0047480">
    <property type="term" value="F:UDP-N-acetylmuramoyl-tripeptide-D-alanyl-D-alanine ligase activity"/>
    <property type="evidence" value="ECO:0007669"/>
    <property type="project" value="UniProtKB-UniRule"/>
</dbReference>
<evidence type="ECO:0000313" key="15">
    <source>
        <dbReference type="Proteomes" id="UP000682739"/>
    </source>
</evidence>
<feature type="domain" description="Mur ligase central" evidence="13">
    <location>
        <begin position="114"/>
        <end position="322"/>
    </location>
</feature>
<keyword evidence="5 10" id="KW-0067">ATP-binding</keyword>
<evidence type="ECO:0000259" key="12">
    <source>
        <dbReference type="Pfam" id="PF02875"/>
    </source>
</evidence>
<dbReference type="Gene3D" id="3.40.1190.10">
    <property type="entry name" value="Mur-like, catalytic domain"/>
    <property type="match status" value="1"/>
</dbReference>
<dbReference type="InterPro" id="IPR035911">
    <property type="entry name" value="MurE/MurF_N"/>
</dbReference>
<dbReference type="InterPro" id="IPR005863">
    <property type="entry name" value="UDP-N-AcMur_synth"/>
</dbReference>
<proteinExistence type="inferred from homology"/>
<dbReference type="RefSeq" id="WP_208833123.1">
    <property type="nucleotide sequence ID" value="NZ_CP072110.1"/>
</dbReference>
<evidence type="ECO:0000256" key="5">
    <source>
        <dbReference type="ARBA" id="ARBA00022840"/>
    </source>
</evidence>
<dbReference type="Pfam" id="PF02875">
    <property type="entry name" value="Mur_ligase_C"/>
    <property type="match status" value="1"/>
</dbReference>
<comment type="function">
    <text evidence="10 11">Involved in cell wall formation. Catalyzes the final step in the synthesis of UDP-N-acetylmuramoyl-pentapeptide, the precursor of murein.</text>
</comment>
<keyword evidence="15" id="KW-1185">Reference proteome</keyword>
<dbReference type="Gene3D" id="3.40.1390.10">
    <property type="entry name" value="MurE/MurF, N-terminal domain"/>
    <property type="match status" value="1"/>
</dbReference>
<dbReference type="GO" id="GO:0051301">
    <property type="term" value="P:cell division"/>
    <property type="evidence" value="ECO:0007669"/>
    <property type="project" value="UniProtKB-KW"/>
</dbReference>
<keyword evidence="9 10" id="KW-0961">Cell wall biogenesis/degradation</keyword>
<keyword evidence="6 10" id="KW-0133">Cell shape</keyword>
<dbReference type="InterPro" id="IPR013221">
    <property type="entry name" value="Mur_ligase_cen"/>
</dbReference>
<comment type="pathway">
    <text evidence="10 11">Cell wall biogenesis; peptidoglycan biosynthesis.</text>
</comment>
<evidence type="ECO:0000256" key="8">
    <source>
        <dbReference type="ARBA" id="ARBA00023306"/>
    </source>
</evidence>
<dbReference type="GO" id="GO:0009252">
    <property type="term" value="P:peptidoglycan biosynthetic process"/>
    <property type="evidence" value="ECO:0007669"/>
    <property type="project" value="UniProtKB-UniRule"/>
</dbReference>
<dbReference type="PANTHER" id="PTHR43024:SF1">
    <property type="entry name" value="UDP-N-ACETYLMURAMOYL-TRIPEPTIDE--D-ALANYL-D-ALANINE LIGASE"/>
    <property type="match status" value="1"/>
</dbReference>
<evidence type="ECO:0000256" key="7">
    <source>
        <dbReference type="ARBA" id="ARBA00022984"/>
    </source>
</evidence>
<evidence type="ECO:0000256" key="1">
    <source>
        <dbReference type="ARBA" id="ARBA00022490"/>
    </source>
</evidence>
<dbReference type="SUPFAM" id="SSF53623">
    <property type="entry name" value="MurD-like peptide ligases, catalytic domain"/>
    <property type="match status" value="1"/>
</dbReference>
<accession>A0A975DDU5</accession>
<name>A0A975DDU5_9GAMM</name>
<evidence type="ECO:0000259" key="13">
    <source>
        <dbReference type="Pfam" id="PF08245"/>
    </source>
</evidence>
<keyword evidence="7 10" id="KW-0573">Peptidoglycan synthesis</keyword>
<evidence type="ECO:0000256" key="4">
    <source>
        <dbReference type="ARBA" id="ARBA00022741"/>
    </source>
</evidence>
<dbReference type="GO" id="GO:0008360">
    <property type="term" value="P:regulation of cell shape"/>
    <property type="evidence" value="ECO:0007669"/>
    <property type="project" value="UniProtKB-KW"/>
</dbReference>
<dbReference type="Gene3D" id="3.90.190.20">
    <property type="entry name" value="Mur ligase, C-terminal domain"/>
    <property type="match status" value="1"/>
</dbReference>
<dbReference type="HAMAP" id="MF_02019">
    <property type="entry name" value="MurF"/>
    <property type="match status" value="1"/>
</dbReference>
<comment type="catalytic activity">
    <reaction evidence="10 11">
        <text>D-alanyl-D-alanine + UDP-N-acetyl-alpha-D-muramoyl-L-alanyl-gamma-D-glutamyl-meso-2,6-diaminopimelate + ATP = UDP-N-acetyl-alpha-D-muramoyl-L-alanyl-gamma-D-glutamyl-meso-2,6-diaminopimeloyl-D-alanyl-D-alanine + ADP + phosphate + H(+)</text>
        <dbReference type="Rhea" id="RHEA:28374"/>
        <dbReference type="ChEBI" id="CHEBI:15378"/>
        <dbReference type="ChEBI" id="CHEBI:30616"/>
        <dbReference type="ChEBI" id="CHEBI:43474"/>
        <dbReference type="ChEBI" id="CHEBI:57822"/>
        <dbReference type="ChEBI" id="CHEBI:61386"/>
        <dbReference type="ChEBI" id="CHEBI:83905"/>
        <dbReference type="ChEBI" id="CHEBI:456216"/>
        <dbReference type="EC" id="6.3.2.10"/>
    </reaction>
</comment>
<reference evidence="14" key="1">
    <citation type="submission" date="2021-03" db="EMBL/GenBank/DDBJ databases">
        <title>Description of Psychrosphaera ytuae sp. nov. isolated from deep sea sediment of South China Sea.</title>
        <authorList>
            <person name="Zhang J."/>
            <person name="Xu X.-D."/>
        </authorList>
    </citation>
    <scope>NUCLEOTIDE SEQUENCE</scope>
    <source>
        <strain evidence="14">MTZ26</strain>
    </source>
</reference>
<evidence type="ECO:0000256" key="3">
    <source>
        <dbReference type="ARBA" id="ARBA00022618"/>
    </source>
</evidence>
<dbReference type="InterPro" id="IPR004101">
    <property type="entry name" value="Mur_ligase_C"/>
</dbReference>
<dbReference type="Pfam" id="PF08245">
    <property type="entry name" value="Mur_ligase_M"/>
    <property type="match status" value="1"/>
</dbReference>
<keyword evidence="4 10" id="KW-0547">Nucleotide-binding</keyword>
<dbReference type="EMBL" id="CP072110">
    <property type="protein sequence ID" value="QTH65088.1"/>
    <property type="molecule type" value="Genomic_DNA"/>
</dbReference>
<dbReference type="Proteomes" id="UP000682739">
    <property type="component" value="Chromosome"/>
</dbReference>
<dbReference type="EC" id="6.3.2.10" evidence="10 11"/>
<dbReference type="KEGG" id="psym:J1N51_06525"/>
<dbReference type="SUPFAM" id="SSF53244">
    <property type="entry name" value="MurD-like peptide ligases, peptide-binding domain"/>
    <property type="match status" value="1"/>
</dbReference>
<evidence type="ECO:0000256" key="2">
    <source>
        <dbReference type="ARBA" id="ARBA00022598"/>
    </source>
</evidence>